<sequence length="65" mass="7822">MRRSYLSIFLLYFCFVFSVLAVALRRFYCLQFSYPRVSTVCGNEKYSYWIKFPWPLIFQENKGAG</sequence>
<evidence type="ECO:0000313" key="2">
    <source>
        <dbReference type="Proteomes" id="UP000244722"/>
    </source>
</evidence>
<gene>
    <name evidence="1" type="ORF">B9Z19DRAFT_1070271</name>
</gene>
<dbReference type="AlphaFoldDB" id="A0A2T7A9L4"/>
<dbReference type="EMBL" id="NESQ01000001">
    <property type="protein sequence ID" value="PUU84413.1"/>
    <property type="molecule type" value="Genomic_DNA"/>
</dbReference>
<name>A0A2T7A9L4_TUBBO</name>
<proteinExistence type="predicted"/>
<evidence type="ECO:0000313" key="1">
    <source>
        <dbReference type="EMBL" id="PUU84413.1"/>
    </source>
</evidence>
<organism evidence="1 2">
    <name type="scientific">Tuber borchii</name>
    <name type="common">White truffle</name>
    <dbReference type="NCBI Taxonomy" id="42251"/>
    <lineage>
        <taxon>Eukaryota</taxon>
        <taxon>Fungi</taxon>
        <taxon>Dikarya</taxon>
        <taxon>Ascomycota</taxon>
        <taxon>Pezizomycotina</taxon>
        <taxon>Pezizomycetes</taxon>
        <taxon>Pezizales</taxon>
        <taxon>Tuberaceae</taxon>
        <taxon>Tuber</taxon>
    </lineage>
</organism>
<protein>
    <submittedName>
        <fullName evidence="1">Uncharacterized protein</fullName>
    </submittedName>
</protein>
<keyword evidence="2" id="KW-1185">Reference proteome</keyword>
<comment type="caution">
    <text evidence="1">The sequence shown here is derived from an EMBL/GenBank/DDBJ whole genome shotgun (WGS) entry which is preliminary data.</text>
</comment>
<reference evidence="1 2" key="1">
    <citation type="submission" date="2017-04" db="EMBL/GenBank/DDBJ databases">
        <title>Draft genome sequence of Tuber borchii Vittad., a whitish edible truffle.</title>
        <authorList>
            <consortium name="DOE Joint Genome Institute"/>
            <person name="Murat C."/>
            <person name="Kuo A."/>
            <person name="Barry K.W."/>
            <person name="Clum A."/>
            <person name="Dockter R.B."/>
            <person name="Fauchery L."/>
            <person name="Iotti M."/>
            <person name="Kohler A."/>
            <person name="Labutti K."/>
            <person name="Lindquist E.A."/>
            <person name="Lipzen A."/>
            <person name="Ohm R.A."/>
            <person name="Wang M."/>
            <person name="Grigoriev I.V."/>
            <person name="Zambonelli A."/>
            <person name="Martin F.M."/>
        </authorList>
    </citation>
    <scope>NUCLEOTIDE SEQUENCE [LARGE SCALE GENOMIC DNA]</scope>
    <source>
        <strain evidence="1 2">Tbo3840</strain>
    </source>
</reference>
<accession>A0A2T7A9L4</accession>
<dbReference type="Proteomes" id="UP000244722">
    <property type="component" value="Unassembled WGS sequence"/>
</dbReference>